<name>A0A7K1KN15_9BACT</name>
<evidence type="ECO:0000259" key="1">
    <source>
        <dbReference type="Pfam" id="PF13439"/>
    </source>
</evidence>
<dbReference type="RefSeq" id="WP_155933242.1">
    <property type="nucleotide sequence ID" value="NZ_WODC01000003.1"/>
</dbReference>
<feature type="domain" description="Glycosyltransferase subfamily 4-like N-terminal" evidence="1">
    <location>
        <begin position="12"/>
        <end position="179"/>
    </location>
</feature>
<evidence type="ECO:0000313" key="2">
    <source>
        <dbReference type="EMBL" id="MUM77272.1"/>
    </source>
</evidence>
<dbReference type="Gene3D" id="3.40.50.2000">
    <property type="entry name" value="Glycogen Phosphorylase B"/>
    <property type="match status" value="2"/>
</dbReference>
<dbReference type="SUPFAM" id="SSF53756">
    <property type="entry name" value="UDP-Glycosyltransferase/glycogen phosphorylase"/>
    <property type="match status" value="1"/>
</dbReference>
<dbReference type="PANTHER" id="PTHR12526">
    <property type="entry name" value="GLYCOSYLTRANSFERASE"/>
    <property type="match status" value="1"/>
</dbReference>
<sequence>MRILHVITGLDVGGAETTLHRLTATMDPVRFRCRVVSLVAPGEMGRRLADAGVEVASLSMRRGVPSPAGLARLAGMMRSYRPHVVQTWLYHADLLGLAARALAFPLGASPRLVWNIRCAFMDLDRYPRTTALTLRACAALSRFPDATVTNSAAARDFHRGLGYSPRRFEIIPNGFDADRFRPDAEARTAVRAELGLGADDLVIGHAARFDPMKDHHTLLLAAGMASQELPDAVFVLAGRGVDSDNQRLAAWLAEAGFDSRPGIRGARRVRLLGERHDLERVMAAMDMHVSSSAGESLPNVVGEAMACGVPSVVTDVGDSAALVGNTGEVVPPGDAQALARAMVRMAGLGRLGRDALGLSARERVVAGFSPAAAARRYEALYTALCAGPEKSFP</sequence>
<dbReference type="Pfam" id="PF13439">
    <property type="entry name" value="Glyco_transf_4"/>
    <property type="match status" value="1"/>
</dbReference>
<comment type="caution">
    <text evidence="2">The sequence shown here is derived from an EMBL/GenBank/DDBJ whole genome shotgun (WGS) entry which is preliminary data.</text>
</comment>
<evidence type="ECO:0000313" key="3">
    <source>
        <dbReference type="Proteomes" id="UP000461162"/>
    </source>
</evidence>
<organism evidence="2 3">
    <name type="scientific">Pseudodesulfovibrio alkaliphilus</name>
    <dbReference type="NCBI Taxonomy" id="2661613"/>
    <lineage>
        <taxon>Bacteria</taxon>
        <taxon>Pseudomonadati</taxon>
        <taxon>Thermodesulfobacteriota</taxon>
        <taxon>Desulfovibrionia</taxon>
        <taxon>Desulfovibrionales</taxon>
        <taxon>Desulfovibrionaceae</taxon>
    </lineage>
</organism>
<reference evidence="2 3" key="1">
    <citation type="submission" date="2019-11" db="EMBL/GenBank/DDBJ databases">
        <title>Pseudodesulfovibrio alkaliphilus, sp. nov., an alkaliphilic sulfate-reducing bacteria from mud volcano of Taman peninsula, Russia.</title>
        <authorList>
            <person name="Frolova A."/>
            <person name="Merkel A.Y."/>
            <person name="Slobodkin A.I."/>
        </authorList>
    </citation>
    <scope>NUCLEOTIDE SEQUENCE [LARGE SCALE GENOMIC DNA]</scope>
    <source>
        <strain evidence="2 3">F-1</strain>
    </source>
</reference>
<dbReference type="Proteomes" id="UP000461162">
    <property type="component" value="Unassembled WGS sequence"/>
</dbReference>
<dbReference type="AlphaFoldDB" id="A0A7K1KN15"/>
<dbReference type="GO" id="GO:0016757">
    <property type="term" value="F:glycosyltransferase activity"/>
    <property type="evidence" value="ECO:0007669"/>
    <property type="project" value="UniProtKB-ARBA"/>
</dbReference>
<dbReference type="InterPro" id="IPR028098">
    <property type="entry name" value="Glyco_trans_4-like_N"/>
</dbReference>
<keyword evidence="2" id="KW-0808">Transferase</keyword>
<dbReference type="EMBL" id="WODC01000003">
    <property type="protein sequence ID" value="MUM77272.1"/>
    <property type="molecule type" value="Genomic_DNA"/>
</dbReference>
<proteinExistence type="predicted"/>
<dbReference type="PANTHER" id="PTHR12526:SF630">
    <property type="entry name" value="GLYCOSYLTRANSFERASE"/>
    <property type="match status" value="1"/>
</dbReference>
<gene>
    <name evidence="2" type="ORF">GKC30_06475</name>
</gene>
<accession>A0A7K1KN15</accession>
<keyword evidence="3" id="KW-1185">Reference proteome</keyword>
<dbReference type="Pfam" id="PF13692">
    <property type="entry name" value="Glyco_trans_1_4"/>
    <property type="match status" value="1"/>
</dbReference>
<protein>
    <submittedName>
        <fullName evidence="2">Glycosyltransferase</fullName>
    </submittedName>
</protein>